<dbReference type="PROSITE" id="PS51257">
    <property type="entry name" value="PROKAR_LIPOPROTEIN"/>
    <property type="match status" value="1"/>
</dbReference>
<keyword evidence="1" id="KW-0732">Signal</keyword>
<dbReference type="Gene3D" id="2.120.10.30">
    <property type="entry name" value="TolB, C-terminal domain"/>
    <property type="match status" value="1"/>
</dbReference>
<reference evidence="2 3" key="1">
    <citation type="submission" date="2020-05" db="EMBL/GenBank/DDBJ databases">
        <title>Compete genome of Limnobacter sp. SAORIC-580.</title>
        <authorList>
            <person name="Song J."/>
            <person name="Cho J.-C."/>
        </authorList>
    </citation>
    <scope>NUCLEOTIDE SEQUENCE [LARGE SCALE GENOMIC DNA]</scope>
    <source>
        <strain evidence="2 3">SAORIC-580</strain>
    </source>
</reference>
<sequence length="335" mass="35597">MQSGTRLCWSLLVFLPFVVACTGEEPTALPTTRTNASSLEQNSPCFNNACASLQELLTVPDAENMIFSAEGRLFVSGGQSVIEVVKVADEFAAQTVSSGVCNFTGLAIARNTLYANCGDGTLWAGSLNKSPMTISPVFDYDSMGLANGLTSSADGQTLYAVDGPIATNALPTPKIVKLKVAANNPLQVENQTTWLDLAGRFPNGIQRRGNLLYFTDSEIPNLGRLNVVPIQQDGSAGMPLVLATLESLPDDFSILPDGFAVTYFLTGQVIKLNFLGEQVDAFNPLTFSTGTSQVMQGRPPLFSGTDLLVTEKGILGEQSSPVGNKLTVVRKTSTN</sequence>
<evidence type="ECO:0000313" key="2">
    <source>
        <dbReference type="EMBL" id="QJR29735.1"/>
    </source>
</evidence>
<gene>
    <name evidence="2" type="ORF">HKT17_08430</name>
</gene>
<feature type="chain" id="PRO_5046916443" description="SMP-30/Gluconolactonase/LRE-like region domain-containing protein" evidence="1">
    <location>
        <begin position="21"/>
        <end position="335"/>
    </location>
</feature>
<dbReference type="InterPro" id="IPR011042">
    <property type="entry name" value="6-blade_b-propeller_TolB-like"/>
</dbReference>
<evidence type="ECO:0000256" key="1">
    <source>
        <dbReference type="SAM" id="SignalP"/>
    </source>
</evidence>
<dbReference type="EMBL" id="CP053084">
    <property type="protein sequence ID" value="QJR29735.1"/>
    <property type="molecule type" value="Genomic_DNA"/>
</dbReference>
<evidence type="ECO:0008006" key="4">
    <source>
        <dbReference type="Google" id="ProtNLM"/>
    </source>
</evidence>
<dbReference type="Proteomes" id="UP000501130">
    <property type="component" value="Chromosome"/>
</dbReference>
<evidence type="ECO:0000313" key="3">
    <source>
        <dbReference type="Proteomes" id="UP000501130"/>
    </source>
</evidence>
<keyword evidence="3" id="KW-1185">Reference proteome</keyword>
<organism evidence="2 3">
    <name type="scientific">Limnobacter profundi</name>
    <dbReference type="NCBI Taxonomy" id="2732163"/>
    <lineage>
        <taxon>Bacteria</taxon>
        <taxon>Pseudomonadati</taxon>
        <taxon>Pseudomonadota</taxon>
        <taxon>Betaproteobacteria</taxon>
        <taxon>Burkholderiales</taxon>
        <taxon>Burkholderiaceae</taxon>
        <taxon>Limnobacter</taxon>
    </lineage>
</organism>
<dbReference type="SUPFAM" id="SSF63829">
    <property type="entry name" value="Calcium-dependent phosphotriesterase"/>
    <property type="match status" value="1"/>
</dbReference>
<feature type="signal peptide" evidence="1">
    <location>
        <begin position="1"/>
        <end position="20"/>
    </location>
</feature>
<accession>A0ABX6N769</accession>
<name>A0ABX6N769_9BURK</name>
<proteinExistence type="predicted"/>
<protein>
    <recommendedName>
        <fullName evidence="4">SMP-30/Gluconolactonase/LRE-like region domain-containing protein</fullName>
    </recommendedName>
</protein>